<dbReference type="AlphaFoldDB" id="A0A2J6RVG3"/>
<dbReference type="Proteomes" id="UP000235786">
    <property type="component" value="Unassembled WGS sequence"/>
</dbReference>
<name>A0A2J6RVG3_HYAVF</name>
<gene>
    <name evidence="1" type="ORF">L207DRAFT_632219</name>
</gene>
<keyword evidence="2" id="KW-1185">Reference proteome</keyword>
<dbReference type="EMBL" id="KZ613943">
    <property type="protein sequence ID" value="PMD42453.1"/>
    <property type="molecule type" value="Genomic_DNA"/>
</dbReference>
<evidence type="ECO:0000313" key="1">
    <source>
        <dbReference type="EMBL" id="PMD42453.1"/>
    </source>
</evidence>
<reference evidence="1 2" key="1">
    <citation type="submission" date="2016-04" db="EMBL/GenBank/DDBJ databases">
        <title>A degradative enzymes factory behind the ericoid mycorrhizal symbiosis.</title>
        <authorList>
            <consortium name="DOE Joint Genome Institute"/>
            <person name="Martino E."/>
            <person name="Morin E."/>
            <person name="Grelet G."/>
            <person name="Kuo A."/>
            <person name="Kohler A."/>
            <person name="Daghino S."/>
            <person name="Barry K."/>
            <person name="Choi C."/>
            <person name="Cichocki N."/>
            <person name="Clum A."/>
            <person name="Copeland A."/>
            <person name="Hainaut M."/>
            <person name="Haridas S."/>
            <person name="Labutti K."/>
            <person name="Lindquist E."/>
            <person name="Lipzen A."/>
            <person name="Khouja H.-R."/>
            <person name="Murat C."/>
            <person name="Ohm R."/>
            <person name="Olson A."/>
            <person name="Spatafora J."/>
            <person name="Veneault-Fourrey C."/>
            <person name="Henrissat B."/>
            <person name="Grigoriev I."/>
            <person name="Martin F."/>
            <person name="Perotto S."/>
        </authorList>
    </citation>
    <scope>NUCLEOTIDE SEQUENCE [LARGE SCALE GENOMIC DNA]</scope>
    <source>
        <strain evidence="1 2">F</strain>
    </source>
</reference>
<dbReference type="OrthoDB" id="438641at2759"/>
<sequence>MGMASRTSTGVSRRPFSASFYDILSIKNWHKGFNGDQINRTAGKFKPTANGLALHYPLSALFLRVPEALKPKITKSMYHQPKEELTIVIPIENSKSRSMHEEKGWQTLTTIIHSAALSFVEVRMSKEQKAMVIELRIQAAQQISQISQPLLTFATIIMDQYWKYESWDPSAGFPFNCPRPSRDEVERLRGLLLEGAKTLRLAPYIPHFWFYRSKILLKLLYPELAAVDAYKGVMLVNAAFDPRSTFGENARVQYGIFLLVVNGHMEDFRTWTSHELRSFMFEHLLREREHLFHVLVQALLLMRSPADMIIVSAMASYLHPLNQEFRQEVKNSYDMFQIINEGYAGKGHPFEEIKKQLSYGAIPAKKYPWIPEELSKISRIVVDGANEQLKTFSKCLEIRRATVQSGSPPIREDDPRYYGIYTKRFIRKGQ</sequence>
<proteinExistence type="predicted"/>
<accession>A0A2J6RVG3</accession>
<evidence type="ECO:0000313" key="2">
    <source>
        <dbReference type="Proteomes" id="UP000235786"/>
    </source>
</evidence>
<protein>
    <submittedName>
        <fullName evidence="1">Uncharacterized protein</fullName>
    </submittedName>
</protein>
<dbReference type="STRING" id="1149755.A0A2J6RVG3"/>
<organism evidence="1 2">
    <name type="scientific">Hyaloscypha variabilis (strain UAMH 11265 / GT02V1 / F)</name>
    <name type="common">Meliniomyces variabilis</name>
    <dbReference type="NCBI Taxonomy" id="1149755"/>
    <lineage>
        <taxon>Eukaryota</taxon>
        <taxon>Fungi</taxon>
        <taxon>Dikarya</taxon>
        <taxon>Ascomycota</taxon>
        <taxon>Pezizomycotina</taxon>
        <taxon>Leotiomycetes</taxon>
        <taxon>Helotiales</taxon>
        <taxon>Hyaloscyphaceae</taxon>
        <taxon>Hyaloscypha</taxon>
        <taxon>Hyaloscypha variabilis</taxon>
    </lineage>
</organism>